<dbReference type="PANTHER" id="PTHR21392">
    <property type="entry name" value="TRNA-URIDINE AMINOCARBOXYPROPYLTRANSFERASE 2"/>
    <property type="match status" value="1"/>
</dbReference>
<evidence type="ECO:0000256" key="6">
    <source>
        <dbReference type="ARBA" id="ARBA00048718"/>
    </source>
</evidence>
<dbReference type="PANTHER" id="PTHR21392:SF0">
    <property type="entry name" value="TRNA-URIDINE AMINOCARBOXYPROPYLTRANSFERASE 2"/>
    <property type="match status" value="1"/>
</dbReference>
<comment type="catalytic activity">
    <reaction evidence="6">
        <text>a uridine in tRNA + S-adenosyl-L-methionine = a 3-[(3S)-3-amino-3-carboxypropyl]uridine in tRNA + S-methyl-5'-thioadenosine + H(+)</text>
        <dbReference type="Rhea" id="RHEA:62432"/>
        <dbReference type="Rhea" id="RHEA-COMP:13339"/>
        <dbReference type="Rhea" id="RHEA-COMP:16092"/>
        <dbReference type="ChEBI" id="CHEBI:15378"/>
        <dbReference type="ChEBI" id="CHEBI:17509"/>
        <dbReference type="ChEBI" id="CHEBI:59789"/>
        <dbReference type="ChEBI" id="CHEBI:65315"/>
        <dbReference type="ChEBI" id="CHEBI:82930"/>
        <dbReference type="EC" id="2.5.1.25"/>
    </reaction>
</comment>
<evidence type="ECO:0000256" key="5">
    <source>
        <dbReference type="ARBA" id="ARBA00034489"/>
    </source>
</evidence>
<keyword evidence="4" id="KW-0819">tRNA processing</keyword>
<keyword evidence="2" id="KW-0808">Transferase</keyword>
<gene>
    <name evidence="8" type="ORF">QE152_g32453</name>
</gene>
<evidence type="ECO:0000256" key="4">
    <source>
        <dbReference type="ARBA" id="ARBA00022694"/>
    </source>
</evidence>
<evidence type="ECO:0000313" key="9">
    <source>
        <dbReference type="Proteomes" id="UP001458880"/>
    </source>
</evidence>
<reference evidence="8 9" key="1">
    <citation type="journal article" date="2024" name="BMC Genomics">
        <title>De novo assembly and annotation of Popillia japonica's genome with initial clues to its potential as an invasive pest.</title>
        <authorList>
            <person name="Cucini C."/>
            <person name="Boschi S."/>
            <person name="Funari R."/>
            <person name="Cardaioli E."/>
            <person name="Iannotti N."/>
            <person name="Marturano G."/>
            <person name="Paoli F."/>
            <person name="Bruttini M."/>
            <person name="Carapelli A."/>
            <person name="Frati F."/>
            <person name="Nardi F."/>
        </authorList>
    </citation>
    <scope>NUCLEOTIDE SEQUENCE [LARGE SCALE GENOMIC DNA]</scope>
    <source>
        <strain evidence="8">DMR45628</strain>
    </source>
</reference>
<evidence type="ECO:0000313" key="8">
    <source>
        <dbReference type="EMBL" id="KAK9695603.1"/>
    </source>
</evidence>
<organism evidence="8 9">
    <name type="scientific">Popillia japonica</name>
    <name type="common">Japanese beetle</name>
    <dbReference type="NCBI Taxonomy" id="7064"/>
    <lineage>
        <taxon>Eukaryota</taxon>
        <taxon>Metazoa</taxon>
        <taxon>Ecdysozoa</taxon>
        <taxon>Arthropoda</taxon>
        <taxon>Hexapoda</taxon>
        <taxon>Insecta</taxon>
        <taxon>Pterygota</taxon>
        <taxon>Neoptera</taxon>
        <taxon>Endopterygota</taxon>
        <taxon>Coleoptera</taxon>
        <taxon>Polyphaga</taxon>
        <taxon>Scarabaeiformia</taxon>
        <taxon>Scarabaeidae</taxon>
        <taxon>Rutelinae</taxon>
        <taxon>Popillia</taxon>
    </lineage>
</organism>
<dbReference type="SMART" id="SM01144">
    <property type="entry name" value="DTW"/>
    <property type="match status" value="1"/>
</dbReference>
<dbReference type="GO" id="GO:0016432">
    <property type="term" value="F:tRNA-uridine aminocarboxypropyltransferase activity"/>
    <property type="evidence" value="ECO:0007669"/>
    <property type="project" value="UniProtKB-EC"/>
</dbReference>
<name>A0AAW1IZQ5_POPJA</name>
<dbReference type="AlphaFoldDB" id="A0AAW1IZQ5"/>
<dbReference type="EMBL" id="JASPKY010000476">
    <property type="protein sequence ID" value="KAK9695603.1"/>
    <property type="molecule type" value="Genomic_DNA"/>
</dbReference>
<evidence type="ECO:0000256" key="2">
    <source>
        <dbReference type="ARBA" id="ARBA00022679"/>
    </source>
</evidence>
<proteinExistence type="inferred from homology"/>
<dbReference type="Pfam" id="PF03942">
    <property type="entry name" value="DTW"/>
    <property type="match status" value="1"/>
</dbReference>
<keyword evidence="3" id="KW-0949">S-adenosyl-L-methionine</keyword>
<dbReference type="InterPro" id="IPR039262">
    <property type="entry name" value="DTWD2/TAPT"/>
</dbReference>
<evidence type="ECO:0000256" key="3">
    <source>
        <dbReference type="ARBA" id="ARBA00022691"/>
    </source>
</evidence>
<sequence length="251" mass="28016">MEERNDIFNDFGSLPADPPKMRSVCTKCERPSVVCWCDALPKVPLSPQSTVIVLQHPAEEKRCLRTAPMLNLGLQEGKCLLFKGKKFPGKNTQLEEILKSPNTILLYPSADAINIVEIDRNKFNSFNIVILDGTWPQAKAIYTGNPILHSIKQVKLITANVSNYTIRTQPTDGCLSSLETAAEALSILEGDGIYREQLVKPLHALCDFQLQNGAVSHQSKEFRIKNNTYPKLIGKRLNKVLKNADKVKETS</sequence>
<comment type="caution">
    <text evidence="8">The sequence shown here is derived from an EMBL/GenBank/DDBJ whole genome shotgun (WGS) entry which is preliminary data.</text>
</comment>
<keyword evidence="9" id="KW-1185">Reference proteome</keyword>
<comment type="similarity">
    <text evidence="5">Belongs to the TDD superfamily. DTWD2 family.</text>
</comment>
<dbReference type="GO" id="GO:0008033">
    <property type="term" value="P:tRNA processing"/>
    <property type="evidence" value="ECO:0007669"/>
    <property type="project" value="UniProtKB-KW"/>
</dbReference>
<dbReference type="EC" id="2.5.1.25" evidence="1"/>
<dbReference type="Proteomes" id="UP001458880">
    <property type="component" value="Unassembled WGS sequence"/>
</dbReference>
<evidence type="ECO:0000256" key="1">
    <source>
        <dbReference type="ARBA" id="ARBA00012386"/>
    </source>
</evidence>
<feature type="domain" description="DTW" evidence="7">
    <location>
        <begin position="21"/>
        <end position="214"/>
    </location>
</feature>
<evidence type="ECO:0000259" key="7">
    <source>
        <dbReference type="SMART" id="SM01144"/>
    </source>
</evidence>
<accession>A0AAW1IZQ5</accession>
<dbReference type="InterPro" id="IPR005636">
    <property type="entry name" value="DTW"/>
</dbReference>
<protein>
    <recommendedName>
        <fullName evidence="1">tRNA-uridine aminocarboxypropyltransferase</fullName>
        <ecNumber evidence="1">2.5.1.25</ecNumber>
    </recommendedName>
</protein>